<dbReference type="EMBL" id="CP066701">
    <property type="protein sequence ID" value="QQX24092.1"/>
    <property type="molecule type" value="Genomic_DNA"/>
</dbReference>
<sequence length="101" mass="11732">MPIVVFFIILSLSFYVFYKIKFVRSPLPMERKYLSGKSGISLGLFVGLFGINQLFLHPSTITYIIGAIFIILGFFSVWAGIKSLRFYRPYVIKELEEMKQH</sequence>
<evidence type="ECO:0000313" key="2">
    <source>
        <dbReference type="EMBL" id="QQX24092.1"/>
    </source>
</evidence>
<dbReference type="AlphaFoldDB" id="A0AB37HFG2"/>
<reference evidence="2 3" key="1">
    <citation type="submission" date="2020-12" db="EMBL/GenBank/DDBJ databases">
        <title>Taxonomic evaluation of the Bacillus sporothermodurans group of bacteria based on whole genome sequences.</title>
        <authorList>
            <person name="Fiedler G."/>
            <person name="Herbstmann A.-D."/>
            <person name="Doll E."/>
            <person name="Wenning M."/>
            <person name="Brinks E."/>
            <person name="Kabisch J."/>
            <person name="Breitenwieser F."/>
            <person name="Lappann M."/>
            <person name="Boehnlein C."/>
            <person name="Franz C."/>
        </authorList>
    </citation>
    <scope>NUCLEOTIDE SEQUENCE [LARGE SCALE GENOMIC DNA]</scope>
    <source>
        <strain evidence="2 3">DSM 10599</strain>
    </source>
</reference>
<evidence type="ECO:0000256" key="1">
    <source>
        <dbReference type="SAM" id="Phobius"/>
    </source>
</evidence>
<proteinExistence type="predicted"/>
<feature type="transmembrane region" description="Helical" evidence="1">
    <location>
        <begin position="6"/>
        <end position="22"/>
    </location>
</feature>
<dbReference type="Pfam" id="PF14007">
    <property type="entry name" value="YtpI"/>
    <property type="match status" value="1"/>
</dbReference>
<feature type="transmembrane region" description="Helical" evidence="1">
    <location>
        <begin position="34"/>
        <end position="55"/>
    </location>
</feature>
<keyword evidence="1" id="KW-0812">Transmembrane</keyword>
<evidence type="ECO:0000313" key="3">
    <source>
        <dbReference type="Proteomes" id="UP000595512"/>
    </source>
</evidence>
<keyword evidence="1" id="KW-1133">Transmembrane helix</keyword>
<organism evidence="2 3">
    <name type="scientific">Heyndrickxia sporothermodurans</name>
    <dbReference type="NCBI Taxonomy" id="46224"/>
    <lineage>
        <taxon>Bacteria</taxon>
        <taxon>Bacillati</taxon>
        <taxon>Bacillota</taxon>
        <taxon>Bacilli</taxon>
        <taxon>Bacillales</taxon>
        <taxon>Bacillaceae</taxon>
        <taxon>Heyndrickxia</taxon>
    </lineage>
</organism>
<dbReference type="InterPro" id="IPR025618">
    <property type="entry name" value="YtpI"/>
</dbReference>
<dbReference type="GeneID" id="62497200"/>
<gene>
    <name evidence="2" type="ORF">JGZ69_14850</name>
</gene>
<keyword evidence="1" id="KW-0472">Membrane</keyword>
<dbReference type="Proteomes" id="UP000595512">
    <property type="component" value="Chromosome"/>
</dbReference>
<dbReference type="RefSeq" id="WP_066226931.1">
    <property type="nucleotide sequence ID" value="NZ_CP066701.1"/>
</dbReference>
<dbReference type="KEGG" id="hspo:JGZ69_14850"/>
<accession>A0AB37HFG2</accession>
<feature type="transmembrane region" description="Helical" evidence="1">
    <location>
        <begin position="61"/>
        <end position="81"/>
    </location>
</feature>
<protein>
    <submittedName>
        <fullName evidence="2">YtpI family protein</fullName>
    </submittedName>
</protein>
<name>A0AB37HFG2_9BACI</name>